<evidence type="ECO:0000313" key="2">
    <source>
        <dbReference type="EMBL" id="MCQ4637748.1"/>
    </source>
</evidence>
<dbReference type="EMBL" id="JANFXK010000016">
    <property type="protein sequence ID" value="MCQ4637748.1"/>
    <property type="molecule type" value="Genomic_DNA"/>
</dbReference>
<dbReference type="InterPro" id="IPR002934">
    <property type="entry name" value="Polymerase_NTP_transf_dom"/>
</dbReference>
<organism evidence="2 3">
    <name type="scientific">Anaerovorax odorimutans</name>
    <dbReference type="NCBI Taxonomy" id="109327"/>
    <lineage>
        <taxon>Bacteria</taxon>
        <taxon>Bacillati</taxon>
        <taxon>Bacillota</taxon>
        <taxon>Clostridia</taxon>
        <taxon>Peptostreptococcales</taxon>
        <taxon>Anaerovoracaceae</taxon>
        <taxon>Anaerovorax</taxon>
    </lineage>
</organism>
<reference evidence="2 3" key="1">
    <citation type="submission" date="2022-06" db="EMBL/GenBank/DDBJ databases">
        <title>Isolation of gut microbiota from human fecal samples.</title>
        <authorList>
            <person name="Pamer E.G."/>
            <person name="Barat B."/>
            <person name="Waligurski E."/>
            <person name="Medina S."/>
            <person name="Paddock L."/>
            <person name="Mostad J."/>
        </authorList>
    </citation>
    <scope>NUCLEOTIDE SEQUENCE [LARGE SCALE GENOMIC DNA]</scope>
    <source>
        <strain evidence="2 3">SL.3.17</strain>
    </source>
</reference>
<sequence length="213" mass="24176">MDIKTWIEQFQKVVLGEFGERILFIGLQGSQARGEAGPDSDIDVVVIFDTLSFEDIKRYRQTVEGLPQRDRLCGFISGKKEIQNWEQSELFQFYYDTISVYGSLDTLISFDEKTSAAQAVHMGACAIYHGCVHNFLHGKDPAALEMLCKSAIFVMQAEHFCRTGQHIRKHAELLPLLGESEQKVLELKKDCGANFEVLSELLMDWSAKRIGDY</sequence>
<dbReference type="CDD" id="cd05403">
    <property type="entry name" value="NT_KNTase_like"/>
    <property type="match status" value="1"/>
</dbReference>
<protein>
    <submittedName>
        <fullName evidence="2">Nucleotidyltransferase domain-containing protein</fullName>
    </submittedName>
</protein>
<dbReference type="InterPro" id="IPR043519">
    <property type="entry name" value="NT_sf"/>
</dbReference>
<dbReference type="SUPFAM" id="SSF81301">
    <property type="entry name" value="Nucleotidyltransferase"/>
    <property type="match status" value="1"/>
</dbReference>
<dbReference type="Proteomes" id="UP001524502">
    <property type="component" value="Unassembled WGS sequence"/>
</dbReference>
<dbReference type="RefSeq" id="WP_256132931.1">
    <property type="nucleotide sequence ID" value="NZ_JANFXK010000016.1"/>
</dbReference>
<accession>A0ABT1RRF2</accession>
<feature type="domain" description="Polymerase nucleotidyl transferase" evidence="1">
    <location>
        <begin position="19"/>
        <end position="62"/>
    </location>
</feature>
<gene>
    <name evidence="2" type="ORF">NE619_13520</name>
</gene>
<name>A0ABT1RRF2_9FIRM</name>
<comment type="caution">
    <text evidence="2">The sequence shown here is derived from an EMBL/GenBank/DDBJ whole genome shotgun (WGS) entry which is preliminary data.</text>
</comment>
<evidence type="ECO:0000313" key="3">
    <source>
        <dbReference type="Proteomes" id="UP001524502"/>
    </source>
</evidence>
<proteinExistence type="predicted"/>
<evidence type="ECO:0000259" key="1">
    <source>
        <dbReference type="Pfam" id="PF01909"/>
    </source>
</evidence>
<dbReference type="Gene3D" id="3.30.460.10">
    <property type="entry name" value="Beta Polymerase, domain 2"/>
    <property type="match status" value="1"/>
</dbReference>
<dbReference type="Pfam" id="PF01909">
    <property type="entry name" value="NTP_transf_2"/>
    <property type="match status" value="1"/>
</dbReference>
<keyword evidence="3" id="KW-1185">Reference proteome</keyword>